<dbReference type="InterPro" id="IPR007980">
    <property type="entry name" value="Ribosomal_uS3m_fun"/>
</dbReference>
<accession>A0ABR0EBX7</accession>
<evidence type="ECO:0000256" key="2">
    <source>
        <dbReference type="ARBA" id="ARBA00010761"/>
    </source>
</evidence>
<dbReference type="Proteomes" id="UP001305779">
    <property type="component" value="Unassembled WGS sequence"/>
</dbReference>
<keyword evidence="5" id="KW-0687">Ribonucleoprotein</keyword>
<evidence type="ECO:0000313" key="8">
    <source>
        <dbReference type="EMBL" id="KAK4498999.1"/>
    </source>
</evidence>
<protein>
    <recommendedName>
        <fullName evidence="6">Small ribosomal subunit protein uS3m</fullName>
    </recommendedName>
</protein>
<keyword evidence="9" id="KW-1185">Reference proteome</keyword>
<evidence type="ECO:0000256" key="7">
    <source>
        <dbReference type="SAM" id="MobiDB-lite"/>
    </source>
</evidence>
<gene>
    <name evidence="8" type="ORF">PRZ48_009511</name>
</gene>
<dbReference type="Pfam" id="PF05316">
    <property type="entry name" value="VAR1"/>
    <property type="match status" value="1"/>
</dbReference>
<evidence type="ECO:0000256" key="6">
    <source>
        <dbReference type="ARBA" id="ARBA00035157"/>
    </source>
</evidence>
<name>A0ABR0EBX7_ZASCE</name>
<evidence type="ECO:0000256" key="1">
    <source>
        <dbReference type="ARBA" id="ARBA00004173"/>
    </source>
</evidence>
<evidence type="ECO:0000256" key="5">
    <source>
        <dbReference type="ARBA" id="ARBA00023274"/>
    </source>
</evidence>
<proteinExistence type="inferred from homology"/>
<comment type="caution">
    <text evidence="8">The sequence shown here is derived from an EMBL/GenBank/DDBJ whole genome shotgun (WGS) entry which is preliminary data.</text>
</comment>
<feature type="region of interest" description="Disordered" evidence="7">
    <location>
        <begin position="366"/>
        <end position="399"/>
    </location>
</feature>
<evidence type="ECO:0000313" key="9">
    <source>
        <dbReference type="Proteomes" id="UP001305779"/>
    </source>
</evidence>
<evidence type="ECO:0000256" key="4">
    <source>
        <dbReference type="ARBA" id="ARBA00023128"/>
    </source>
</evidence>
<organism evidence="8 9">
    <name type="scientific">Zasmidium cellare</name>
    <name type="common">Wine cellar mold</name>
    <name type="synonym">Racodium cellare</name>
    <dbReference type="NCBI Taxonomy" id="395010"/>
    <lineage>
        <taxon>Eukaryota</taxon>
        <taxon>Fungi</taxon>
        <taxon>Dikarya</taxon>
        <taxon>Ascomycota</taxon>
        <taxon>Pezizomycotina</taxon>
        <taxon>Dothideomycetes</taxon>
        <taxon>Dothideomycetidae</taxon>
        <taxon>Mycosphaerellales</taxon>
        <taxon>Mycosphaerellaceae</taxon>
        <taxon>Zasmidium</taxon>
    </lineage>
</organism>
<evidence type="ECO:0000256" key="3">
    <source>
        <dbReference type="ARBA" id="ARBA00022980"/>
    </source>
</evidence>
<feature type="compositionally biased region" description="Basic and acidic residues" evidence="7">
    <location>
        <begin position="160"/>
        <end position="171"/>
    </location>
</feature>
<comment type="similarity">
    <text evidence="2">Belongs to the universal ribosomal protein uS3 family.</text>
</comment>
<reference evidence="8 9" key="1">
    <citation type="journal article" date="2023" name="G3 (Bethesda)">
        <title>A chromosome-level genome assembly of Zasmidium syzygii isolated from banana leaves.</title>
        <authorList>
            <person name="van Westerhoven A.C."/>
            <person name="Mehrabi R."/>
            <person name="Talebi R."/>
            <person name="Steentjes M.B.F."/>
            <person name="Corcolon B."/>
            <person name="Chong P.A."/>
            <person name="Kema G.H.J."/>
            <person name="Seidl M.F."/>
        </authorList>
    </citation>
    <scope>NUCLEOTIDE SEQUENCE [LARGE SCALE GENOMIC DNA]</scope>
    <source>
        <strain evidence="8 9">P124</strain>
    </source>
</reference>
<comment type="subcellular location">
    <subcellularLocation>
        <location evidence="1">Mitochondrion</location>
    </subcellularLocation>
</comment>
<sequence>MPPRAAPVPRATFTYHAKHLRQRLPNRRFASTLALPEHPLWRGQDPVTRIGHSITGGMEWQTSTYCWNEQNLKTLPVAATNVEKLIEGYVTMKQVNNEGKDIRAIRTALAARRKSAEKVYVSKPKMKDFGDRIELTAFVFDGKQAANEANEKRFKARTGKPGDNKKSKGSESDIILDPAQQIGLQGLIARIYGKPVDLKLIKLNKPHLDADILSAVVAQRLRDRRNTPRRVIRDATWKAPLPNAQAVAAIQQKKAQRQAVKFSWDDFTVGNLGQTSNGTIKDQLALSQVSSVEVEAAGRLTKRLTANRSAKKMARRGANSKGPAVLLRGFRKAHVQYAFAGGKRRVASHWLPTLVYAAGTVHDAPDDDASPIGGPSEALAPEASHQTVASASHKAHFAR</sequence>
<dbReference type="EMBL" id="JAXOVC010000007">
    <property type="protein sequence ID" value="KAK4498999.1"/>
    <property type="molecule type" value="Genomic_DNA"/>
</dbReference>
<keyword evidence="3" id="KW-0689">Ribosomal protein</keyword>
<feature type="region of interest" description="Disordered" evidence="7">
    <location>
        <begin position="153"/>
        <end position="172"/>
    </location>
</feature>
<keyword evidence="4" id="KW-0496">Mitochondrion</keyword>